<dbReference type="PANTHER" id="PTHR22597:SF3">
    <property type="entry name" value="CHROMATIN STRUCTURE-REMODELING COMPLEX SUBUNIT RSC7"/>
    <property type="match status" value="1"/>
</dbReference>
<dbReference type="Proteomes" id="UP000243797">
    <property type="component" value="Unassembled WGS sequence"/>
</dbReference>
<evidence type="ECO:0000256" key="3">
    <source>
        <dbReference type="SAM" id="MobiDB-lite"/>
    </source>
</evidence>
<dbReference type="EMBL" id="NKHZ01000094">
    <property type="protein sequence ID" value="PNS13736.1"/>
    <property type="molecule type" value="Genomic_DNA"/>
</dbReference>
<dbReference type="AlphaFoldDB" id="A0A2K1QFB8"/>
<evidence type="ECO:0000256" key="1">
    <source>
        <dbReference type="ARBA" id="ARBA00023015"/>
    </source>
</evidence>
<dbReference type="GO" id="GO:0016586">
    <property type="term" value="C:RSC-type complex"/>
    <property type="evidence" value="ECO:0007669"/>
    <property type="project" value="TreeGrafter"/>
</dbReference>
<feature type="compositionally biased region" description="Basic and acidic residues" evidence="3">
    <location>
        <begin position="152"/>
        <end position="161"/>
    </location>
</feature>
<dbReference type="STRING" id="2082308.A0A2K1QFB8"/>
<proteinExistence type="predicted"/>
<sequence>MAGRRRGRAAAARGGDRRSTRTAPRTSTPRRRRDEDSDSEMIDASIAEDASSVPNGDSLAGSPAADEDDEPASPKVEEDEEVAASSPPAVQSIPRKRRGPGRPPRNPRSGINSPGPDDDASDSGTPRGRRRGPGRPATGGRGGFRGRPRWGKRTEPDRMPIDKAGNMVDVINDEADLPEDPAGEEKVDRDGSLQGGREYRVRVFTIKGREKRLYMLSTEPARCLGFRDSYLFFNKHLSLHKIILNDNEKMDMIERDLMPHSYKGRSIGVVTARSVFREFGARIVVGGKKVIDDYHETVAKERGDIEGELADPDDTLPAPGEPYDNRRYIAWFGASQVYHTQPQSSTMPSKQIQGKRRMNVNVGNWQTEHAREASKFNSTLTLARRATLSGTYDTHTNLLLYPKIMQPTHAKWEPAPAPAPARSDSDSPFPALPSTIPSSHLVVDLLLATPPDNHVGIPGPDGDAWDIGGNGLSGVPMDVRDELPDECRRAFDEAVRREEAWKAGWRGEDRDGWRGQLRVGYAGFPV</sequence>
<protein>
    <submittedName>
        <fullName evidence="4">Chromatin structure-remodeling complex subunit rsc7</fullName>
    </submittedName>
</protein>
<dbReference type="PANTHER" id="PTHR22597">
    <property type="entry name" value="POLYCOMB GROUP PROTEIN"/>
    <property type="match status" value="1"/>
</dbReference>
<accession>A0A2K1QFB8</accession>
<organism evidence="4 5">
    <name type="scientific">Sphaceloma murrayae</name>
    <dbReference type="NCBI Taxonomy" id="2082308"/>
    <lineage>
        <taxon>Eukaryota</taxon>
        <taxon>Fungi</taxon>
        <taxon>Dikarya</taxon>
        <taxon>Ascomycota</taxon>
        <taxon>Pezizomycotina</taxon>
        <taxon>Dothideomycetes</taxon>
        <taxon>Dothideomycetidae</taxon>
        <taxon>Myriangiales</taxon>
        <taxon>Elsinoaceae</taxon>
        <taxon>Sphaceloma</taxon>
    </lineage>
</organism>
<dbReference type="GO" id="GO:0031490">
    <property type="term" value="F:chromatin DNA binding"/>
    <property type="evidence" value="ECO:0007669"/>
    <property type="project" value="TreeGrafter"/>
</dbReference>
<feature type="compositionally biased region" description="Acidic residues" evidence="3">
    <location>
        <begin position="65"/>
        <end position="82"/>
    </location>
</feature>
<dbReference type="InterPro" id="IPR013933">
    <property type="entry name" value="CRC_Rsc7/Swp82"/>
</dbReference>
<dbReference type="InParanoid" id="A0A2K1QFB8"/>
<dbReference type="OrthoDB" id="5598844at2759"/>
<name>A0A2K1QFB8_9PEZI</name>
<evidence type="ECO:0000313" key="4">
    <source>
        <dbReference type="EMBL" id="PNS13736.1"/>
    </source>
</evidence>
<keyword evidence="1" id="KW-0805">Transcription regulation</keyword>
<dbReference type="Pfam" id="PF08624">
    <property type="entry name" value="CRC_subunit"/>
    <property type="match status" value="1"/>
</dbReference>
<dbReference type="FunCoup" id="A0A2K1QFB8">
    <property type="interactions" value="250"/>
</dbReference>
<comment type="caution">
    <text evidence="4">The sequence shown here is derived from an EMBL/GenBank/DDBJ whole genome shotgun (WGS) entry which is preliminary data.</text>
</comment>
<keyword evidence="2" id="KW-0804">Transcription</keyword>
<evidence type="ECO:0000313" key="5">
    <source>
        <dbReference type="Proteomes" id="UP000243797"/>
    </source>
</evidence>
<evidence type="ECO:0000256" key="2">
    <source>
        <dbReference type="ARBA" id="ARBA00023163"/>
    </source>
</evidence>
<gene>
    <name evidence="4" type="ORF">CAC42_3229</name>
</gene>
<keyword evidence="5" id="KW-1185">Reference proteome</keyword>
<feature type="region of interest" description="Disordered" evidence="3">
    <location>
        <begin position="1"/>
        <end position="162"/>
    </location>
</feature>
<reference evidence="4 5" key="1">
    <citation type="submission" date="2017-06" db="EMBL/GenBank/DDBJ databases">
        <title>Draft genome sequence of a variant of Elsinoe murrayae.</title>
        <authorList>
            <person name="Cheng Q."/>
        </authorList>
    </citation>
    <scope>NUCLEOTIDE SEQUENCE [LARGE SCALE GENOMIC DNA]</scope>
    <source>
        <strain evidence="4 5">CQ-2017a</strain>
    </source>
</reference>